<reference evidence="7 8" key="1">
    <citation type="submission" date="2019-08" db="EMBL/GenBank/DDBJ databases">
        <title>Deep-cultivation of Planctomycetes and their phenomic and genomic characterization uncovers novel biology.</title>
        <authorList>
            <person name="Wiegand S."/>
            <person name="Jogler M."/>
            <person name="Boedeker C."/>
            <person name="Pinto D."/>
            <person name="Vollmers J."/>
            <person name="Rivas-Marin E."/>
            <person name="Kohn T."/>
            <person name="Peeters S.H."/>
            <person name="Heuer A."/>
            <person name="Rast P."/>
            <person name="Oberbeckmann S."/>
            <person name="Bunk B."/>
            <person name="Jeske O."/>
            <person name="Meyerdierks A."/>
            <person name="Storesund J.E."/>
            <person name="Kallscheuer N."/>
            <person name="Luecker S."/>
            <person name="Lage O.M."/>
            <person name="Pohl T."/>
            <person name="Merkel B.J."/>
            <person name="Hornburger P."/>
            <person name="Mueller R.-W."/>
            <person name="Bruemmer F."/>
            <person name="Labrenz M."/>
            <person name="Spormann A.M."/>
            <person name="Op den Camp H."/>
            <person name="Overmann J."/>
            <person name="Amann R."/>
            <person name="Jetten M.S.M."/>
            <person name="Mascher T."/>
            <person name="Medema M.H."/>
            <person name="Devos D.P."/>
            <person name="Kaster A.-K."/>
            <person name="Ovreas L."/>
            <person name="Rohde M."/>
            <person name="Galperin M.Y."/>
            <person name="Jogler C."/>
        </authorList>
    </citation>
    <scope>NUCLEOTIDE SEQUENCE [LARGE SCALE GENOMIC DNA]</scope>
    <source>
        <strain evidence="7 8">UC8</strain>
    </source>
</reference>
<keyword evidence="3 5" id="KW-0378">Hydrolase</keyword>
<sequence length="260" mass="28277">MSDAPPPNAQLNDNAHTSSAANTPFGASGGASPLGRRLPRTFYQRSPRRVARELLGMALLRRDCDGVWCGGWIVETEAYLARGDAASHSAIGPTARNASMFAQPGTLYVYSIHAKYCLNAVTQQSGTGSAVLIRALQPVWGLDRMQQRRGLNTVDRRLTSGPARTCQALDVTKKNDGLDLVEDANFAIVRPRLPFSFKIITGSRIGISSAVDQRLRFFIDGNLFVSGRRREHSKPAVDRLPCAEPPVQSRISIDSTTPSD</sequence>
<dbReference type="RefSeq" id="WP_068131990.1">
    <property type="nucleotide sequence ID" value="NZ_CP042914.1"/>
</dbReference>
<dbReference type="HAMAP" id="MF_00527">
    <property type="entry name" value="3MGH"/>
    <property type="match status" value="1"/>
</dbReference>
<dbReference type="KEGG" id="rul:UC8_17220"/>
<feature type="region of interest" description="Disordered" evidence="6">
    <location>
        <begin position="234"/>
        <end position="260"/>
    </location>
</feature>
<dbReference type="InterPro" id="IPR011034">
    <property type="entry name" value="Formyl_transferase-like_C_sf"/>
</dbReference>
<dbReference type="GO" id="GO:0003905">
    <property type="term" value="F:alkylbase DNA N-glycosylase activity"/>
    <property type="evidence" value="ECO:0007669"/>
    <property type="project" value="InterPro"/>
</dbReference>
<accession>A0A5B9QLB2</accession>
<gene>
    <name evidence="7" type="ORF">UC8_17220</name>
</gene>
<dbReference type="GO" id="GO:0006284">
    <property type="term" value="P:base-excision repair"/>
    <property type="evidence" value="ECO:0007669"/>
    <property type="project" value="InterPro"/>
</dbReference>
<dbReference type="InterPro" id="IPR003180">
    <property type="entry name" value="MPG"/>
</dbReference>
<dbReference type="GO" id="GO:0003677">
    <property type="term" value="F:DNA binding"/>
    <property type="evidence" value="ECO:0007669"/>
    <property type="project" value="InterPro"/>
</dbReference>
<dbReference type="PANTHER" id="PTHR10429:SF0">
    <property type="entry name" value="DNA-3-METHYLADENINE GLYCOSYLASE"/>
    <property type="match status" value="1"/>
</dbReference>
<dbReference type="FunFam" id="3.10.300.10:FF:000001">
    <property type="entry name" value="Putative 3-methyladenine DNA glycosylase"/>
    <property type="match status" value="1"/>
</dbReference>
<feature type="compositionally biased region" description="Polar residues" evidence="6">
    <location>
        <begin position="249"/>
        <end position="260"/>
    </location>
</feature>
<evidence type="ECO:0000256" key="1">
    <source>
        <dbReference type="ARBA" id="ARBA00009232"/>
    </source>
</evidence>
<evidence type="ECO:0000256" key="2">
    <source>
        <dbReference type="ARBA" id="ARBA00022763"/>
    </source>
</evidence>
<dbReference type="Pfam" id="PF02245">
    <property type="entry name" value="Pur_DNA_glyco"/>
    <property type="match status" value="1"/>
</dbReference>
<keyword evidence="8" id="KW-1185">Reference proteome</keyword>
<evidence type="ECO:0000256" key="5">
    <source>
        <dbReference type="HAMAP-Rule" id="MF_00527"/>
    </source>
</evidence>
<dbReference type="PANTHER" id="PTHR10429">
    <property type="entry name" value="DNA-3-METHYLADENINE GLYCOSYLASE"/>
    <property type="match status" value="1"/>
</dbReference>
<dbReference type="CDD" id="cd00540">
    <property type="entry name" value="AAG"/>
    <property type="match status" value="1"/>
</dbReference>
<dbReference type="Proteomes" id="UP000325286">
    <property type="component" value="Chromosome"/>
</dbReference>
<protein>
    <recommendedName>
        <fullName evidence="5">Putative 3-methyladenine DNA glycosylase</fullName>
        <ecNumber evidence="5">3.2.2.-</ecNumber>
    </recommendedName>
</protein>
<dbReference type="EC" id="3.2.2.-" evidence="5"/>
<dbReference type="SUPFAM" id="SSF50486">
    <property type="entry name" value="FMT C-terminal domain-like"/>
    <property type="match status" value="1"/>
</dbReference>
<name>A0A5B9QLB2_9BACT</name>
<evidence type="ECO:0000256" key="6">
    <source>
        <dbReference type="SAM" id="MobiDB-lite"/>
    </source>
</evidence>
<evidence type="ECO:0000313" key="8">
    <source>
        <dbReference type="Proteomes" id="UP000325286"/>
    </source>
</evidence>
<dbReference type="InterPro" id="IPR036995">
    <property type="entry name" value="MPG_sf"/>
</dbReference>
<evidence type="ECO:0000256" key="4">
    <source>
        <dbReference type="ARBA" id="ARBA00023204"/>
    </source>
</evidence>
<dbReference type="Gene3D" id="3.10.300.10">
    <property type="entry name" value="Methylpurine-DNA glycosylase (MPG)"/>
    <property type="match status" value="1"/>
</dbReference>
<dbReference type="EMBL" id="CP042914">
    <property type="protein sequence ID" value="QEG39724.1"/>
    <property type="molecule type" value="Genomic_DNA"/>
</dbReference>
<proteinExistence type="inferred from homology"/>
<keyword evidence="4 5" id="KW-0234">DNA repair</keyword>
<dbReference type="NCBIfam" id="NF002003">
    <property type="entry name" value="PRK00802.1-3"/>
    <property type="match status" value="1"/>
</dbReference>
<organism evidence="7 8">
    <name type="scientific">Roseimaritima ulvae</name>
    <dbReference type="NCBI Taxonomy" id="980254"/>
    <lineage>
        <taxon>Bacteria</taxon>
        <taxon>Pseudomonadati</taxon>
        <taxon>Planctomycetota</taxon>
        <taxon>Planctomycetia</taxon>
        <taxon>Pirellulales</taxon>
        <taxon>Pirellulaceae</taxon>
        <taxon>Roseimaritima</taxon>
    </lineage>
</organism>
<keyword evidence="2 5" id="KW-0227">DNA damage</keyword>
<comment type="similarity">
    <text evidence="1 5">Belongs to the DNA glycosylase MPG family.</text>
</comment>
<dbReference type="NCBIfam" id="TIGR00567">
    <property type="entry name" value="3mg"/>
    <property type="match status" value="1"/>
</dbReference>
<evidence type="ECO:0000256" key="3">
    <source>
        <dbReference type="ARBA" id="ARBA00022801"/>
    </source>
</evidence>
<evidence type="ECO:0000313" key="7">
    <source>
        <dbReference type="EMBL" id="QEG39724.1"/>
    </source>
</evidence>
<dbReference type="AlphaFoldDB" id="A0A5B9QLB2"/>
<feature type="compositionally biased region" description="Polar residues" evidence="6">
    <location>
        <begin position="9"/>
        <end position="22"/>
    </location>
</feature>
<feature type="region of interest" description="Disordered" evidence="6">
    <location>
        <begin position="1"/>
        <end position="38"/>
    </location>
</feature>